<dbReference type="Pfam" id="PF09339">
    <property type="entry name" value="HTH_IclR"/>
    <property type="match status" value="1"/>
</dbReference>
<evidence type="ECO:0000313" key="9">
    <source>
        <dbReference type="EMBL" id="MBP3984329.1"/>
    </source>
</evidence>
<feature type="domain" description="HTH iclR-type" evidence="7">
    <location>
        <begin position="24"/>
        <end position="86"/>
    </location>
</feature>
<keyword evidence="2" id="KW-0238">DNA-binding</keyword>
<dbReference type="GO" id="GO:0003677">
    <property type="term" value="F:DNA binding"/>
    <property type="evidence" value="ECO:0007669"/>
    <property type="project" value="UniProtKB-KW"/>
</dbReference>
<gene>
    <name evidence="9" type="ORF">J5837_07790</name>
</gene>
<dbReference type="SUPFAM" id="SSF55781">
    <property type="entry name" value="GAF domain-like"/>
    <property type="match status" value="1"/>
</dbReference>
<comment type="caution">
    <text evidence="9">The sequence shown here is derived from an EMBL/GenBank/DDBJ whole genome shotgun (WGS) entry which is preliminary data.</text>
</comment>
<dbReference type="GO" id="GO:0003700">
    <property type="term" value="F:DNA-binding transcription factor activity"/>
    <property type="evidence" value="ECO:0007669"/>
    <property type="project" value="TreeGrafter"/>
</dbReference>
<name>A0A941ATL8_9GAMM</name>
<dbReference type="Gene3D" id="1.10.10.10">
    <property type="entry name" value="Winged helix-like DNA-binding domain superfamily/Winged helix DNA-binding domain"/>
    <property type="match status" value="1"/>
</dbReference>
<evidence type="ECO:0000256" key="4">
    <source>
        <dbReference type="ARBA" id="ARBA00040379"/>
    </source>
</evidence>
<accession>A0A941ATL8</accession>
<dbReference type="Pfam" id="PF01614">
    <property type="entry name" value="IclR_C"/>
    <property type="match status" value="1"/>
</dbReference>
<evidence type="ECO:0000256" key="6">
    <source>
        <dbReference type="SAM" id="MobiDB-lite"/>
    </source>
</evidence>
<dbReference type="PROSITE" id="PS51077">
    <property type="entry name" value="HTH_ICLR"/>
    <property type="match status" value="1"/>
</dbReference>
<feature type="domain" description="IclR-ED" evidence="8">
    <location>
        <begin position="87"/>
        <end position="268"/>
    </location>
</feature>
<dbReference type="InterPro" id="IPR014757">
    <property type="entry name" value="Tscrpt_reg_IclR_C"/>
</dbReference>
<proteinExistence type="predicted"/>
<dbReference type="InterPro" id="IPR036388">
    <property type="entry name" value="WH-like_DNA-bd_sf"/>
</dbReference>
<dbReference type="GO" id="GO:0045892">
    <property type="term" value="P:negative regulation of DNA-templated transcription"/>
    <property type="evidence" value="ECO:0007669"/>
    <property type="project" value="TreeGrafter"/>
</dbReference>
<dbReference type="PROSITE" id="PS51078">
    <property type="entry name" value="ICLR_ED"/>
    <property type="match status" value="1"/>
</dbReference>
<reference evidence="9" key="1">
    <citation type="journal article" date="2016" name="Int. J. Syst. Evol. Microbiol.">
        <title>Pseudoxanthomonas helianthi sp. nov., isolated from roots of Jerusalem artichoke (Helianthus tuberosus).</title>
        <authorList>
            <person name="Kittiwongwattana C."/>
            <person name="Thawai C."/>
        </authorList>
    </citation>
    <scope>NUCLEOTIDE SEQUENCE</scope>
    <source>
        <strain evidence="9">110414</strain>
    </source>
</reference>
<dbReference type="PANTHER" id="PTHR30136:SF24">
    <property type="entry name" value="HTH-TYPE TRANSCRIPTIONAL REPRESSOR ALLR"/>
    <property type="match status" value="1"/>
</dbReference>
<dbReference type="InterPro" id="IPR029016">
    <property type="entry name" value="GAF-like_dom_sf"/>
</dbReference>
<evidence type="ECO:0000256" key="2">
    <source>
        <dbReference type="ARBA" id="ARBA00023125"/>
    </source>
</evidence>
<dbReference type="PANTHER" id="PTHR30136">
    <property type="entry name" value="HELIX-TURN-HELIX TRANSCRIPTIONAL REGULATOR, ICLR FAMILY"/>
    <property type="match status" value="1"/>
</dbReference>
<dbReference type="InterPro" id="IPR036390">
    <property type="entry name" value="WH_DNA-bd_sf"/>
</dbReference>
<evidence type="ECO:0000259" key="7">
    <source>
        <dbReference type="PROSITE" id="PS51077"/>
    </source>
</evidence>
<evidence type="ECO:0000256" key="3">
    <source>
        <dbReference type="ARBA" id="ARBA00023163"/>
    </source>
</evidence>
<evidence type="ECO:0000313" key="10">
    <source>
        <dbReference type="Proteomes" id="UP000673447"/>
    </source>
</evidence>
<organism evidence="9 10">
    <name type="scientific">Pseudoxanthomonas helianthi</name>
    <dbReference type="NCBI Taxonomy" id="1453541"/>
    <lineage>
        <taxon>Bacteria</taxon>
        <taxon>Pseudomonadati</taxon>
        <taxon>Pseudomonadota</taxon>
        <taxon>Gammaproteobacteria</taxon>
        <taxon>Lysobacterales</taxon>
        <taxon>Lysobacteraceae</taxon>
        <taxon>Pseudoxanthomonas</taxon>
    </lineage>
</organism>
<keyword evidence="10" id="KW-1185">Reference proteome</keyword>
<keyword evidence="3" id="KW-0804">Transcription</keyword>
<evidence type="ECO:0000256" key="1">
    <source>
        <dbReference type="ARBA" id="ARBA00023015"/>
    </source>
</evidence>
<dbReference type="RefSeq" id="WP_210536216.1">
    <property type="nucleotide sequence ID" value="NZ_JAGKTC010000002.1"/>
</dbReference>
<dbReference type="SUPFAM" id="SSF46785">
    <property type="entry name" value="Winged helix' DNA-binding domain"/>
    <property type="match status" value="1"/>
</dbReference>
<dbReference type="FunFam" id="1.10.10.10:FF:000056">
    <property type="entry name" value="IclR family transcriptional regulator"/>
    <property type="match status" value="1"/>
</dbReference>
<evidence type="ECO:0000259" key="8">
    <source>
        <dbReference type="PROSITE" id="PS51078"/>
    </source>
</evidence>
<protein>
    <recommendedName>
        <fullName evidence="4">HTH-type transcriptional repressor AllR</fullName>
    </recommendedName>
    <alternativeName>
        <fullName evidence="5">Negative regulator of allantoin and glyoxylate utilization operons</fullName>
    </alternativeName>
</protein>
<dbReference type="Proteomes" id="UP000673447">
    <property type="component" value="Unassembled WGS sequence"/>
</dbReference>
<dbReference type="InterPro" id="IPR005471">
    <property type="entry name" value="Tscrpt_reg_IclR_N"/>
</dbReference>
<dbReference type="SMART" id="SM00346">
    <property type="entry name" value="HTH_ICLR"/>
    <property type="match status" value="1"/>
</dbReference>
<dbReference type="EMBL" id="JAGKTC010000002">
    <property type="protein sequence ID" value="MBP3984329.1"/>
    <property type="molecule type" value="Genomic_DNA"/>
</dbReference>
<dbReference type="Gene3D" id="3.30.450.40">
    <property type="match status" value="1"/>
</dbReference>
<feature type="region of interest" description="Disordered" evidence="6">
    <location>
        <begin position="1"/>
        <end position="26"/>
    </location>
</feature>
<reference evidence="9" key="2">
    <citation type="submission" date="2021-03" db="EMBL/GenBank/DDBJ databases">
        <authorList>
            <person name="Cao W."/>
        </authorList>
    </citation>
    <scope>NUCLEOTIDE SEQUENCE</scope>
    <source>
        <strain evidence="9">110414</strain>
    </source>
</reference>
<dbReference type="AlphaFoldDB" id="A0A941ATL8"/>
<evidence type="ECO:0000256" key="5">
    <source>
        <dbReference type="ARBA" id="ARBA00042627"/>
    </source>
</evidence>
<sequence>MAIHSIESESQEERQGGSASARTVKSADRTTHLLEVLARSPCPLSLTELQRELDWPKSSLYMLLQTLVARGWLQVEPRTGAYGVGVRALLAGTAYLDHDPVVQAASPVMSRLRLEIDETIHLARLDGCDMVYLASRESQHHPRIFSRVGRRLPVHATSLGKALLAVRTVYEVDAMLPLRLPQLTENTVTDRNRLHQQLALFRERGYAFEREENSIGLCCFAVALPYRRPAFEAISCSVPIDRLDAAHERRVVGALLDAAREITQNLRRNAA</sequence>
<dbReference type="InterPro" id="IPR050707">
    <property type="entry name" value="HTH_MetabolicPath_Reg"/>
</dbReference>
<keyword evidence="1" id="KW-0805">Transcription regulation</keyword>